<dbReference type="Proteomes" id="UP001497700">
    <property type="component" value="Unassembled WGS sequence"/>
</dbReference>
<name>A0ACB9Z8X9_9PEZI</name>
<reference evidence="1 2" key="1">
    <citation type="journal article" date="2022" name="New Phytol.">
        <title>Ecological generalism drives hyperdiversity of secondary metabolite gene clusters in xylarialean endophytes.</title>
        <authorList>
            <person name="Franco M.E.E."/>
            <person name="Wisecaver J.H."/>
            <person name="Arnold A.E."/>
            <person name="Ju Y.M."/>
            <person name="Slot J.C."/>
            <person name="Ahrendt S."/>
            <person name="Moore L.P."/>
            <person name="Eastman K.E."/>
            <person name="Scott K."/>
            <person name="Konkel Z."/>
            <person name="Mondo S.J."/>
            <person name="Kuo A."/>
            <person name="Hayes R.D."/>
            <person name="Haridas S."/>
            <person name="Andreopoulos B."/>
            <person name="Riley R."/>
            <person name="LaButti K."/>
            <person name="Pangilinan J."/>
            <person name="Lipzen A."/>
            <person name="Amirebrahimi M."/>
            <person name="Yan J."/>
            <person name="Adam C."/>
            <person name="Keymanesh K."/>
            <person name="Ng V."/>
            <person name="Louie K."/>
            <person name="Northen T."/>
            <person name="Drula E."/>
            <person name="Henrissat B."/>
            <person name="Hsieh H.M."/>
            <person name="Youens-Clark K."/>
            <person name="Lutzoni F."/>
            <person name="Miadlikowska J."/>
            <person name="Eastwood D.C."/>
            <person name="Hamelin R.C."/>
            <person name="Grigoriev I.V."/>
            <person name="U'Ren J.M."/>
        </authorList>
    </citation>
    <scope>NUCLEOTIDE SEQUENCE [LARGE SCALE GENOMIC DNA]</scope>
    <source>
        <strain evidence="1 2">CBS 119005</strain>
    </source>
</reference>
<organism evidence="1 2">
    <name type="scientific">Hypoxylon rubiginosum</name>
    <dbReference type="NCBI Taxonomy" id="110542"/>
    <lineage>
        <taxon>Eukaryota</taxon>
        <taxon>Fungi</taxon>
        <taxon>Dikarya</taxon>
        <taxon>Ascomycota</taxon>
        <taxon>Pezizomycotina</taxon>
        <taxon>Sordariomycetes</taxon>
        <taxon>Xylariomycetidae</taxon>
        <taxon>Xylariales</taxon>
        <taxon>Hypoxylaceae</taxon>
        <taxon>Hypoxylon</taxon>
    </lineage>
</organism>
<evidence type="ECO:0000313" key="2">
    <source>
        <dbReference type="Proteomes" id="UP001497700"/>
    </source>
</evidence>
<comment type="caution">
    <text evidence="1">The sequence shown here is derived from an EMBL/GenBank/DDBJ whole genome shotgun (WGS) entry which is preliminary data.</text>
</comment>
<proteinExistence type="predicted"/>
<protein>
    <submittedName>
        <fullName evidence="1">GroES-like protein</fullName>
    </submittedName>
</protein>
<keyword evidence="2" id="KW-1185">Reference proteome</keyword>
<evidence type="ECO:0000313" key="1">
    <source>
        <dbReference type="EMBL" id="KAI4867440.1"/>
    </source>
</evidence>
<gene>
    <name evidence="1" type="ORF">F4820DRAFT_202328</name>
</gene>
<dbReference type="EMBL" id="MU393447">
    <property type="protein sequence ID" value="KAI4867440.1"/>
    <property type="molecule type" value="Genomic_DNA"/>
</dbReference>
<sequence>MSFTFTVFKGDKSGAPKKSTTTKPDKLSGDSVLLKVTASGLCGTDLHYRKDDGMVLGHEGVGVVEATGPLCKVLKKGDRVGWGYEHDSCGHCHQCLTGAETYCPERALYVYANRDQGSFASHAIWREAFLFKIPDAISDADAAPLMCGGATVFNALNAYSALPTETVGVMGVGGLGHLAIQFAAKMGCRVIVISSTESKKEEAMRLGAHEFVATKGQTELKVSHPLDRLLVTTSGQPDWAQLVPILAPGATIHPLSVDGGNFSIPYLPLIAVPITVQGSIVAPRYIQKRMLEFAALHQIRPVLEIFPMTEAGIVEAMDKLEKGQIHFRAVLVPQ</sequence>
<accession>A0ACB9Z8X9</accession>